<proteinExistence type="predicted"/>
<evidence type="ECO:0000313" key="3">
    <source>
        <dbReference type="Proteomes" id="UP000494163"/>
    </source>
</evidence>
<dbReference type="Proteomes" id="UP000494163">
    <property type="component" value="Chromosome 2L"/>
</dbReference>
<reference evidence="2 3" key="1">
    <citation type="submission" date="2015-08" db="EMBL/GenBank/DDBJ databases">
        <title>Ancestral chromatin configuration constrains chromatin evolution on differentiating sex chromosomes in Drosophila.</title>
        <authorList>
            <person name="Zhou Q."/>
            <person name="Bachtrog D."/>
        </authorList>
    </citation>
    <scope>NUCLEOTIDE SEQUENCE [LARGE SCALE GENOMIC DNA]</scope>
    <source>
        <tissue evidence="2">Whole larvae</tissue>
    </source>
</reference>
<gene>
    <name evidence="1" type="ORF">Dbus_chr2Lg2431</name>
    <name evidence="2" type="ORF">Dbus_chr2Lg2443</name>
</gene>
<evidence type="ECO:0000313" key="2">
    <source>
        <dbReference type="EMBL" id="ALC40358.1"/>
    </source>
</evidence>
<keyword evidence="3" id="KW-1185">Reference proteome</keyword>
<dbReference type="EMBL" id="CP012523">
    <property type="protein sequence ID" value="ALC40346.1"/>
    <property type="molecule type" value="Genomic_DNA"/>
</dbReference>
<sequence length="25" mass="2704">MPPGSKACHSTFKILSTRRPACAML</sequence>
<name>A0A0M4E797_DROBS</name>
<protein>
    <submittedName>
        <fullName evidence="2">CG14397</fullName>
    </submittedName>
</protein>
<accession>A0A0M4E797</accession>
<organism evidence="2 3">
    <name type="scientific">Drosophila busckii</name>
    <name type="common">Fruit fly</name>
    <dbReference type="NCBI Taxonomy" id="30019"/>
    <lineage>
        <taxon>Eukaryota</taxon>
        <taxon>Metazoa</taxon>
        <taxon>Ecdysozoa</taxon>
        <taxon>Arthropoda</taxon>
        <taxon>Hexapoda</taxon>
        <taxon>Insecta</taxon>
        <taxon>Pterygota</taxon>
        <taxon>Neoptera</taxon>
        <taxon>Endopterygota</taxon>
        <taxon>Diptera</taxon>
        <taxon>Brachycera</taxon>
        <taxon>Muscomorpha</taxon>
        <taxon>Ephydroidea</taxon>
        <taxon>Drosophilidae</taxon>
        <taxon>Drosophila</taxon>
    </lineage>
</organism>
<dbReference type="EMBL" id="CP012523">
    <property type="protein sequence ID" value="ALC40358.1"/>
    <property type="molecule type" value="Genomic_DNA"/>
</dbReference>
<evidence type="ECO:0000313" key="1">
    <source>
        <dbReference type="EMBL" id="ALC40346.1"/>
    </source>
</evidence>
<dbReference type="AlphaFoldDB" id="A0A0M4E797"/>